<dbReference type="Pfam" id="PF24172">
    <property type="entry name" value="CdiI_ImmP"/>
    <property type="match status" value="1"/>
</dbReference>
<comment type="caution">
    <text evidence="1">The sequence shown here is derived from an EMBL/GenBank/DDBJ whole genome shotgun (WGS) entry which is preliminary data.</text>
</comment>
<name>A0ABW0YXW0_9ACTN</name>
<keyword evidence="2" id="KW-1185">Reference proteome</keyword>
<evidence type="ECO:0000313" key="2">
    <source>
        <dbReference type="Proteomes" id="UP001596083"/>
    </source>
</evidence>
<protein>
    <submittedName>
        <fullName evidence="1">Uncharacterized protein</fullName>
    </submittedName>
</protein>
<dbReference type="RefSeq" id="WP_390316744.1">
    <property type="nucleotide sequence ID" value="NZ_JBHSPB010000008.1"/>
</dbReference>
<reference evidence="2" key="1">
    <citation type="journal article" date="2019" name="Int. J. Syst. Evol. Microbiol.">
        <title>The Global Catalogue of Microorganisms (GCM) 10K type strain sequencing project: providing services to taxonomists for standard genome sequencing and annotation.</title>
        <authorList>
            <consortium name="The Broad Institute Genomics Platform"/>
            <consortium name="The Broad Institute Genome Sequencing Center for Infectious Disease"/>
            <person name="Wu L."/>
            <person name="Ma J."/>
        </authorList>
    </citation>
    <scope>NUCLEOTIDE SEQUENCE [LARGE SCALE GENOMIC DNA]</scope>
    <source>
        <strain evidence="2">CGMCC 4.7304</strain>
    </source>
</reference>
<dbReference type="EMBL" id="JBHSPB010000008">
    <property type="protein sequence ID" value="MFC5721454.1"/>
    <property type="molecule type" value="Genomic_DNA"/>
</dbReference>
<dbReference type="InterPro" id="IPR049585">
    <property type="entry name" value="CdiI_EcoliA0-like"/>
</dbReference>
<evidence type="ECO:0000313" key="1">
    <source>
        <dbReference type="EMBL" id="MFC5721454.1"/>
    </source>
</evidence>
<gene>
    <name evidence="1" type="ORF">ACFP1Z_14880</name>
</gene>
<organism evidence="1 2">
    <name type="scientific">Streptomyces gamaensis</name>
    <dbReference type="NCBI Taxonomy" id="1763542"/>
    <lineage>
        <taxon>Bacteria</taxon>
        <taxon>Bacillati</taxon>
        <taxon>Actinomycetota</taxon>
        <taxon>Actinomycetes</taxon>
        <taxon>Kitasatosporales</taxon>
        <taxon>Streptomycetaceae</taxon>
        <taxon>Streptomyces</taxon>
    </lineage>
</organism>
<dbReference type="Proteomes" id="UP001596083">
    <property type="component" value="Unassembled WGS sequence"/>
</dbReference>
<proteinExistence type="predicted"/>
<sequence>MPQAQVLSLTESQKLESISLNRLPHGLSNSVDWERHVDFEQLTYGNEEEGVQLLKSLLSRHAYKNTTLAIFWGTLVIPSVLLPSNLAIEHADEILGTDCDFWIFSPEEGFFAEVLQDGQVTITEIPQAS</sequence>
<accession>A0ABW0YXW0</accession>